<feature type="transmembrane region" description="Helical" evidence="2">
    <location>
        <begin position="52"/>
        <end position="70"/>
    </location>
</feature>
<keyword evidence="2" id="KW-0812">Transmembrane</keyword>
<keyword evidence="4" id="KW-1185">Reference proteome</keyword>
<feature type="compositionally biased region" description="Pro residues" evidence="1">
    <location>
        <begin position="209"/>
        <end position="231"/>
    </location>
</feature>
<reference evidence="3 4" key="1">
    <citation type="submission" date="2018-10" db="EMBL/GenBank/DDBJ databases">
        <title>Genomic Encyclopedia of Archaeal and Bacterial Type Strains, Phase II (KMG-II): from individual species to whole genera.</title>
        <authorList>
            <person name="Goeker M."/>
        </authorList>
    </citation>
    <scope>NUCLEOTIDE SEQUENCE [LARGE SCALE GENOMIC DNA]</scope>
    <source>
        <strain evidence="3 4">DSM 43383</strain>
    </source>
</reference>
<name>A0A495QSF8_9ACTN</name>
<feature type="transmembrane region" description="Helical" evidence="2">
    <location>
        <begin position="77"/>
        <end position="95"/>
    </location>
</feature>
<accession>A0A495QSF8</accession>
<evidence type="ECO:0000313" key="3">
    <source>
        <dbReference type="EMBL" id="RKS76331.1"/>
    </source>
</evidence>
<protein>
    <submittedName>
        <fullName evidence="3">Uncharacterized protein</fullName>
    </submittedName>
</protein>
<dbReference type="AlphaFoldDB" id="A0A495QSF8"/>
<dbReference type="EMBL" id="RBWU01000002">
    <property type="protein sequence ID" value="RKS76331.1"/>
    <property type="molecule type" value="Genomic_DNA"/>
</dbReference>
<feature type="region of interest" description="Disordered" evidence="1">
    <location>
        <begin position="156"/>
        <end position="257"/>
    </location>
</feature>
<keyword evidence="2" id="KW-1133">Transmembrane helix</keyword>
<feature type="compositionally biased region" description="Pro residues" evidence="1">
    <location>
        <begin position="156"/>
        <end position="189"/>
    </location>
</feature>
<feature type="compositionally biased region" description="Low complexity" evidence="1">
    <location>
        <begin position="190"/>
        <end position="203"/>
    </location>
</feature>
<organism evidence="3 4">
    <name type="scientific">Actinomadura pelletieri DSM 43383</name>
    <dbReference type="NCBI Taxonomy" id="1120940"/>
    <lineage>
        <taxon>Bacteria</taxon>
        <taxon>Bacillati</taxon>
        <taxon>Actinomycetota</taxon>
        <taxon>Actinomycetes</taxon>
        <taxon>Streptosporangiales</taxon>
        <taxon>Thermomonosporaceae</taxon>
        <taxon>Actinomadura</taxon>
    </lineage>
</organism>
<gene>
    <name evidence="3" type="ORF">BZB76_1685</name>
</gene>
<keyword evidence="2" id="KW-0472">Membrane</keyword>
<comment type="caution">
    <text evidence="3">The sequence shown here is derived from an EMBL/GenBank/DDBJ whole genome shotgun (WGS) entry which is preliminary data.</text>
</comment>
<sequence length="257" mass="26146">MSNGARHMIGVMIGLIVTPLVALGLTYGTDRIRLSTRVVVATLGRSNGSSDKWVGALLLLAVAVVLGLLVASRVSPLASLVPGVAFTGLGLLWLLDPGWAVRHPSGDTLPNELVIPYMTLGMYGLYLVIGVLLVAASVVPSRWQARAVGAAPRYGGPPPAPMGPPPLHGAPAPLGAPRPPQAPQAPPPAGQGAPHWQGPPQFGQGPGASNPPPLPPASSPSPAASPPPAAEPPKRSTDSGPDDDEPGEWTRVYGGNS</sequence>
<evidence type="ECO:0000256" key="2">
    <source>
        <dbReference type="SAM" id="Phobius"/>
    </source>
</evidence>
<evidence type="ECO:0000256" key="1">
    <source>
        <dbReference type="SAM" id="MobiDB-lite"/>
    </source>
</evidence>
<dbReference type="Proteomes" id="UP000274601">
    <property type="component" value="Unassembled WGS sequence"/>
</dbReference>
<evidence type="ECO:0000313" key="4">
    <source>
        <dbReference type="Proteomes" id="UP000274601"/>
    </source>
</evidence>
<proteinExistence type="predicted"/>
<feature type="transmembrane region" description="Helical" evidence="2">
    <location>
        <begin position="115"/>
        <end position="139"/>
    </location>
</feature>